<protein>
    <submittedName>
        <fullName evidence="3">Uncharacterized protein</fullName>
    </submittedName>
</protein>
<evidence type="ECO:0000256" key="2">
    <source>
        <dbReference type="SAM" id="Phobius"/>
    </source>
</evidence>
<name>A0A917IB38_9HYPH</name>
<feature type="compositionally biased region" description="Low complexity" evidence="1">
    <location>
        <begin position="11"/>
        <end position="26"/>
    </location>
</feature>
<keyword evidence="4" id="KW-1185">Reference proteome</keyword>
<keyword evidence="2" id="KW-1133">Transmembrane helix</keyword>
<comment type="caution">
    <text evidence="3">The sequence shown here is derived from an EMBL/GenBank/DDBJ whole genome shotgun (WGS) entry which is preliminary data.</text>
</comment>
<reference evidence="3" key="2">
    <citation type="submission" date="2020-09" db="EMBL/GenBank/DDBJ databases">
        <authorList>
            <person name="Sun Q."/>
            <person name="Zhou Y."/>
        </authorList>
    </citation>
    <scope>NUCLEOTIDE SEQUENCE</scope>
    <source>
        <strain evidence="3">CGMCC 1.12214</strain>
    </source>
</reference>
<evidence type="ECO:0000256" key="1">
    <source>
        <dbReference type="SAM" id="MobiDB-lite"/>
    </source>
</evidence>
<sequence length="346" mass="35431">MTTVSESAPTAPAGAEAPLDAASAAPEVRPEPKPELNPAIKPELAKAPVQEVPKSVIAAQTALMRARARATAAHVNASSARRYAPVAAGLAVALAVGALVGGFVSHKLQNRALTAAHHETEQVRSVLAMTQWKGTGAVANPRDAQKLASDLRGLRAAVDVVKASVDRTAGSDEIRALEKRVATLRDSLEKSRAETAVAVAQIGAQAERAKADSAGALAQVAAQIARLEQFEREPAARIAAIAEKLDRADRQRDPVTTASIAPAPAAAAAAPPEAPVAAAAKAPAKPESLKGWSVRGVFNGIALLEGPGGLYEVARGDVLPGIGRVDAIERIGKSWTVQTSKGVVGG</sequence>
<feature type="transmembrane region" description="Helical" evidence="2">
    <location>
        <begin position="83"/>
        <end position="104"/>
    </location>
</feature>
<feature type="region of interest" description="Disordered" evidence="1">
    <location>
        <begin position="1"/>
        <end position="38"/>
    </location>
</feature>
<reference evidence="3" key="1">
    <citation type="journal article" date="2014" name="Int. J. Syst. Evol. Microbiol.">
        <title>Complete genome sequence of Corynebacterium casei LMG S-19264T (=DSM 44701T), isolated from a smear-ripened cheese.</title>
        <authorList>
            <consortium name="US DOE Joint Genome Institute (JGI-PGF)"/>
            <person name="Walter F."/>
            <person name="Albersmeier A."/>
            <person name="Kalinowski J."/>
            <person name="Ruckert C."/>
        </authorList>
    </citation>
    <scope>NUCLEOTIDE SEQUENCE</scope>
    <source>
        <strain evidence="3">CGMCC 1.12214</strain>
    </source>
</reference>
<proteinExistence type="predicted"/>
<evidence type="ECO:0000313" key="4">
    <source>
        <dbReference type="Proteomes" id="UP000603912"/>
    </source>
</evidence>
<gene>
    <name evidence="3" type="ORF">GCM10007036_44710</name>
</gene>
<keyword evidence="2" id="KW-0472">Membrane</keyword>
<evidence type="ECO:0000313" key="3">
    <source>
        <dbReference type="EMBL" id="GGH32660.1"/>
    </source>
</evidence>
<dbReference type="Gene3D" id="1.10.287.1490">
    <property type="match status" value="1"/>
</dbReference>
<dbReference type="RefSeq" id="WP_188520023.1">
    <property type="nucleotide sequence ID" value="NZ_BMES01000003.1"/>
</dbReference>
<keyword evidence="2" id="KW-0812">Transmembrane</keyword>
<accession>A0A917IB38</accession>
<organism evidence="3 4">
    <name type="scientific">Alsobacter metallidurans</name>
    <dbReference type="NCBI Taxonomy" id="340221"/>
    <lineage>
        <taxon>Bacteria</taxon>
        <taxon>Pseudomonadati</taxon>
        <taxon>Pseudomonadota</taxon>
        <taxon>Alphaproteobacteria</taxon>
        <taxon>Hyphomicrobiales</taxon>
        <taxon>Alsobacteraceae</taxon>
        <taxon>Alsobacter</taxon>
    </lineage>
</organism>
<dbReference type="AlphaFoldDB" id="A0A917IB38"/>
<dbReference type="EMBL" id="BMES01000003">
    <property type="protein sequence ID" value="GGH32660.1"/>
    <property type="molecule type" value="Genomic_DNA"/>
</dbReference>
<dbReference type="Proteomes" id="UP000603912">
    <property type="component" value="Unassembled WGS sequence"/>
</dbReference>